<reference evidence="2" key="1">
    <citation type="submission" date="2023-07" db="EMBL/GenBank/DDBJ databases">
        <authorList>
            <person name="Pelsma A.J. K."/>
        </authorList>
    </citation>
    <scope>NUCLEOTIDE SEQUENCE</scope>
</reference>
<accession>A0AA48RC65</accession>
<dbReference type="EMBL" id="OY288114">
    <property type="protein sequence ID" value="CAJ0892814.1"/>
    <property type="molecule type" value="Genomic_DNA"/>
</dbReference>
<dbReference type="AlphaFoldDB" id="A0AA48RC65"/>
<dbReference type="Gene3D" id="1.20.120.30">
    <property type="entry name" value="Aspartate receptor, ligand-binding domain"/>
    <property type="match status" value="1"/>
</dbReference>
<dbReference type="InterPro" id="IPR025991">
    <property type="entry name" value="Chemoreceptor_zinc-bind_dom"/>
</dbReference>
<gene>
    <name evidence="2" type="ORF">AMST5_04252</name>
</gene>
<organism evidence="2">
    <name type="scientific">freshwater sediment metagenome</name>
    <dbReference type="NCBI Taxonomy" id="556182"/>
    <lineage>
        <taxon>unclassified sequences</taxon>
        <taxon>metagenomes</taxon>
        <taxon>ecological metagenomes</taxon>
    </lineage>
</organism>
<dbReference type="Pfam" id="PF13682">
    <property type="entry name" value="CZB"/>
    <property type="match status" value="1"/>
</dbReference>
<evidence type="ECO:0000259" key="1">
    <source>
        <dbReference type="Pfam" id="PF13682"/>
    </source>
</evidence>
<feature type="domain" description="Chemoreceptor zinc-binding" evidence="1">
    <location>
        <begin position="10"/>
        <end position="75"/>
    </location>
</feature>
<evidence type="ECO:0000313" key="2">
    <source>
        <dbReference type="EMBL" id="CAJ0892814.1"/>
    </source>
</evidence>
<sequence>MDFENAIAAHVEWKTKLRGAIAAKSELDSFTAARDDVCPLGKWLHGDARTKYAHLAEFSGCVQSHAAFHREAGRVAALINARRYDEATAALDGGAPYAKASMETTIAISKLRKQIEA</sequence>
<proteinExistence type="predicted"/>
<name>A0AA48RC65_9ZZZZ</name>
<protein>
    <recommendedName>
        <fullName evidence="1">Chemoreceptor zinc-binding domain-containing protein</fullName>
    </recommendedName>
</protein>